<dbReference type="InterPro" id="IPR011335">
    <property type="entry name" value="Restrct_endonuc-II-like"/>
</dbReference>
<dbReference type="Gene3D" id="3.90.1570.10">
    <property type="entry name" value="tt1808, chain A"/>
    <property type="match status" value="1"/>
</dbReference>
<dbReference type="InterPro" id="IPR008538">
    <property type="entry name" value="Uma2"/>
</dbReference>
<evidence type="ECO:0000259" key="1">
    <source>
        <dbReference type="Pfam" id="PF05685"/>
    </source>
</evidence>
<organism evidence="2 3">
    <name type="scientific">Botrimarina mediterranea</name>
    <dbReference type="NCBI Taxonomy" id="2528022"/>
    <lineage>
        <taxon>Bacteria</taxon>
        <taxon>Pseudomonadati</taxon>
        <taxon>Planctomycetota</taxon>
        <taxon>Planctomycetia</taxon>
        <taxon>Pirellulales</taxon>
        <taxon>Lacipirellulaceae</taxon>
        <taxon>Botrimarina</taxon>
    </lineage>
</organism>
<dbReference type="SUPFAM" id="SSF52980">
    <property type="entry name" value="Restriction endonuclease-like"/>
    <property type="match status" value="1"/>
</dbReference>
<reference evidence="2 3" key="1">
    <citation type="submission" date="2019-02" db="EMBL/GenBank/DDBJ databases">
        <title>Deep-cultivation of Planctomycetes and their phenomic and genomic characterization uncovers novel biology.</title>
        <authorList>
            <person name="Wiegand S."/>
            <person name="Jogler M."/>
            <person name="Boedeker C."/>
            <person name="Pinto D."/>
            <person name="Vollmers J."/>
            <person name="Rivas-Marin E."/>
            <person name="Kohn T."/>
            <person name="Peeters S.H."/>
            <person name="Heuer A."/>
            <person name="Rast P."/>
            <person name="Oberbeckmann S."/>
            <person name="Bunk B."/>
            <person name="Jeske O."/>
            <person name="Meyerdierks A."/>
            <person name="Storesund J.E."/>
            <person name="Kallscheuer N."/>
            <person name="Luecker S."/>
            <person name="Lage O.M."/>
            <person name="Pohl T."/>
            <person name="Merkel B.J."/>
            <person name="Hornburger P."/>
            <person name="Mueller R.-W."/>
            <person name="Bruemmer F."/>
            <person name="Labrenz M."/>
            <person name="Spormann A.M."/>
            <person name="Op den Camp H."/>
            <person name="Overmann J."/>
            <person name="Amann R."/>
            <person name="Jetten M.S.M."/>
            <person name="Mascher T."/>
            <person name="Medema M.H."/>
            <person name="Devos D.P."/>
            <person name="Kaster A.-K."/>
            <person name="Ovreas L."/>
            <person name="Rohde M."/>
            <person name="Galperin M.Y."/>
            <person name="Jogler C."/>
        </authorList>
    </citation>
    <scope>NUCLEOTIDE SEQUENCE [LARGE SCALE GENOMIC DNA]</scope>
    <source>
        <strain evidence="2 3">Spa11</strain>
    </source>
</reference>
<name>A0A518KES3_9BACT</name>
<sequence length="195" mass="22076">MSTQPIPKSTAAEYLAFERESEERHELVNGEIRLMSGASREHNLIVFNLASILHDELHDRRCEAYIVDMRVKIAANGVYTYPDASVVCGGPEFEDGIFDTLLNPNAIFEVLSKTTAAYGSGEKFTSYRNLPSLREYVLVSQDAPAVEHFVRLDDGAWRFNPVEGLDGEVQLVTTEARIRLKDLYRRIVFDPPEHE</sequence>
<proteinExistence type="predicted"/>
<dbReference type="AlphaFoldDB" id="A0A518KES3"/>
<keyword evidence="3" id="KW-1185">Reference proteome</keyword>
<accession>A0A518KES3</accession>
<feature type="domain" description="Putative restriction endonuclease" evidence="1">
    <location>
        <begin position="12"/>
        <end position="169"/>
    </location>
</feature>
<dbReference type="EMBL" id="CP036349">
    <property type="protein sequence ID" value="QDV76273.1"/>
    <property type="molecule type" value="Genomic_DNA"/>
</dbReference>
<gene>
    <name evidence="2" type="ORF">Spa11_45030</name>
</gene>
<evidence type="ECO:0000313" key="2">
    <source>
        <dbReference type="EMBL" id="QDV76273.1"/>
    </source>
</evidence>
<dbReference type="KEGG" id="bmei:Spa11_45030"/>
<evidence type="ECO:0000313" key="3">
    <source>
        <dbReference type="Proteomes" id="UP000316426"/>
    </source>
</evidence>
<dbReference type="InterPro" id="IPR012296">
    <property type="entry name" value="Nuclease_put_TT1808"/>
</dbReference>
<protein>
    <recommendedName>
        <fullName evidence="1">Putative restriction endonuclease domain-containing protein</fullName>
    </recommendedName>
</protein>
<dbReference type="RefSeq" id="WP_145116726.1">
    <property type="nucleotide sequence ID" value="NZ_CP036349.1"/>
</dbReference>
<dbReference type="PANTHER" id="PTHR36558">
    <property type="entry name" value="GLR1098 PROTEIN"/>
    <property type="match status" value="1"/>
</dbReference>
<dbReference type="PANTHER" id="PTHR36558:SF1">
    <property type="entry name" value="RESTRICTION ENDONUCLEASE DOMAIN-CONTAINING PROTEIN-RELATED"/>
    <property type="match status" value="1"/>
</dbReference>
<dbReference type="Proteomes" id="UP000316426">
    <property type="component" value="Chromosome"/>
</dbReference>
<dbReference type="CDD" id="cd06260">
    <property type="entry name" value="DUF820-like"/>
    <property type="match status" value="1"/>
</dbReference>
<dbReference type="Pfam" id="PF05685">
    <property type="entry name" value="Uma2"/>
    <property type="match status" value="1"/>
</dbReference>